<dbReference type="SUPFAM" id="SSF58042">
    <property type="entry name" value="Outer membrane lipoprotein"/>
    <property type="match status" value="1"/>
</dbReference>
<dbReference type="Gene3D" id="1.20.5.190">
    <property type="match status" value="1"/>
</dbReference>
<evidence type="ECO:0000313" key="2">
    <source>
        <dbReference type="EMBL" id="RHL70153.1"/>
    </source>
</evidence>
<gene>
    <name evidence="2" type="ORF">DW007_04015</name>
</gene>
<dbReference type="RefSeq" id="WP_118264672.1">
    <property type="nucleotide sequence ID" value="NZ_DAWEPM010000023.1"/>
</dbReference>
<organism evidence="2 3">
    <name type="scientific">Lachnospira eligens</name>
    <dbReference type="NCBI Taxonomy" id="39485"/>
    <lineage>
        <taxon>Bacteria</taxon>
        <taxon>Bacillati</taxon>
        <taxon>Bacillota</taxon>
        <taxon>Clostridia</taxon>
        <taxon>Lachnospirales</taxon>
        <taxon>Lachnospiraceae</taxon>
        <taxon>Lachnospira</taxon>
    </lineage>
</organism>
<evidence type="ECO:0000256" key="1">
    <source>
        <dbReference type="SAM" id="Coils"/>
    </source>
</evidence>
<sequence length="111" mass="12551">MNDSEKLDLLLDKVTEMKEELTGVKEDVSTLKEKVDVLEEGLADVKRETARTNMIIDNEIRINIQRVAEGHLDLNRSLQGAMKPSSELEMLSVKVRILESDMKLVKSKVLA</sequence>
<comment type="caution">
    <text evidence="2">The sequence shown here is derived from an EMBL/GenBank/DDBJ whole genome shotgun (WGS) entry which is preliminary data.</text>
</comment>
<name>A0A415MCT7_9FIRM</name>
<accession>A0A415MCT7</accession>
<evidence type="ECO:0000313" key="3">
    <source>
        <dbReference type="Proteomes" id="UP000285201"/>
    </source>
</evidence>
<keyword evidence="1" id="KW-0175">Coiled coil</keyword>
<protein>
    <submittedName>
        <fullName evidence="2">Uncharacterized protein</fullName>
    </submittedName>
</protein>
<proteinExistence type="predicted"/>
<dbReference type="AlphaFoldDB" id="A0A415MCT7"/>
<reference evidence="2 3" key="1">
    <citation type="submission" date="2018-08" db="EMBL/GenBank/DDBJ databases">
        <title>A genome reference for cultivated species of the human gut microbiota.</title>
        <authorList>
            <person name="Zou Y."/>
            <person name="Xue W."/>
            <person name="Luo G."/>
        </authorList>
    </citation>
    <scope>NUCLEOTIDE SEQUENCE [LARGE SCALE GENOMIC DNA]</scope>
    <source>
        <strain evidence="2 3">AF36-7BH</strain>
    </source>
</reference>
<dbReference type="EMBL" id="QROY01000003">
    <property type="protein sequence ID" value="RHL70153.1"/>
    <property type="molecule type" value="Genomic_DNA"/>
</dbReference>
<dbReference type="Proteomes" id="UP000285201">
    <property type="component" value="Unassembled WGS sequence"/>
</dbReference>
<feature type="coiled-coil region" evidence="1">
    <location>
        <begin position="7"/>
        <end position="48"/>
    </location>
</feature>